<protein>
    <submittedName>
        <fullName evidence="3">Universal stress protein</fullName>
    </submittedName>
</protein>
<dbReference type="InterPro" id="IPR014729">
    <property type="entry name" value="Rossmann-like_a/b/a_fold"/>
</dbReference>
<name>A0A7J3XYZ1_9CREN</name>
<dbReference type="SUPFAM" id="SSF52402">
    <property type="entry name" value="Adenine nucleotide alpha hydrolases-like"/>
    <property type="match status" value="1"/>
</dbReference>
<dbReference type="AlphaFoldDB" id="A0A7J3XYZ1"/>
<dbReference type="Gene3D" id="3.40.50.620">
    <property type="entry name" value="HUPs"/>
    <property type="match status" value="1"/>
</dbReference>
<dbReference type="Pfam" id="PF00582">
    <property type="entry name" value="Usp"/>
    <property type="match status" value="1"/>
</dbReference>
<evidence type="ECO:0000256" key="1">
    <source>
        <dbReference type="ARBA" id="ARBA00008791"/>
    </source>
</evidence>
<feature type="domain" description="UspA" evidence="2">
    <location>
        <begin position="12"/>
        <end position="136"/>
    </location>
</feature>
<dbReference type="PRINTS" id="PR01438">
    <property type="entry name" value="UNVRSLSTRESS"/>
</dbReference>
<comment type="similarity">
    <text evidence="1">Belongs to the universal stress protein A family.</text>
</comment>
<dbReference type="EMBL" id="DRYK01000035">
    <property type="protein sequence ID" value="HHP67679.1"/>
    <property type="molecule type" value="Genomic_DNA"/>
</dbReference>
<organism evidence="3">
    <name type="scientific">Thermogladius calderae</name>
    <dbReference type="NCBI Taxonomy" id="1200300"/>
    <lineage>
        <taxon>Archaea</taxon>
        <taxon>Thermoproteota</taxon>
        <taxon>Thermoprotei</taxon>
        <taxon>Desulfurococcales</taxon>
        <taxon>Desulfurococcaceae</taxon>
        <taxon>Thermogladius</taxon>
    </lineage>
</organism>
<dbReference type="PANTHER" id="PTHR46268">
    <property type="entry name" value="STRESS RESPONSE PROTEIN NHAX"/>
    <property type="match status" value="1"/>
</dbReference>
<sequence>MAEAPTYEISFMLRRILVPFDGSSLSVKALNIAVDLARHYGSHLTVLYVKMPGEKDEPLELAKSIVGRRITNVKYKAVELAGNESISTIILRETVEESYDIVVIGARGKTSYFDLAIGSIPLALAVNSTSSVLIVR</sequence>
<dbReference type="CDD" id="cd00293">
    <property type="entry name" value="USP-like"/>
    <property type="match status" value="1"/>
</dbReference>
<evidence type="ECO:0000313" key="3">
    <source>
        <dbReference type="EMBL" id="HHP67679.1"/>
    </source>
</evidence>
<reference evidence="3" key="1">
    <citation type="journal article" date="2020" name="mSystems">
        <title>Genome- and Community-Level Interaction Insights into Carbon Utilization and Element Cycling Functions of Hydrothermarchaeota in Hydrothermal Sediment.</title>
        <authorList>
            <person name="Zhou Z."/>
            <person name="Liu Y."/>
            <person name="Xu W."/>
            <person name="Pan J."/>
            <person name="Luo Z.H."/>
            <person name="Li M."/>
        </authorList>
    </citation>
    <scope>NUCLEOTIDE SEQUENCE [LARGE SCALE GENOMIC DNA]</scope>
    <source>
        <strain evidence="3">SpSt-110</strain>
    </source>
</reference>
<dbReference type="InterPro" id="IPR006015">
    <property type="entry name" value="Universal_stress_UspA"/>
</dbReference>
<dbReference type="InterPro" id="IPR006016">
    <property type="entry name" value="UspA"/>
</dbReference>
<comment type="caution">
    <text evidence="3">The sequence shown here is derived from an EMBL/GenBank/DDBJ whole genome shotgun (WGS) entry which is preliminary data.</text>
</comment>
<gene>
    <name evidence="3" type="ORF">ENM60_02645</name>
</gene>
<evidence type="ECO:0000259" key="2">
    <source>
        <dbReference type="Pfam" id="PF00582"/>
    </source>
</evidence>
<dbReference type="PANTHER" id="PTHR46268:SF25">
    <property type="entry name" value="USPA DOMAIN PROTEIN"/>
    <property type="match status" value="1"/>
</dbReference>
<accession>A0A7J3XYZ1</accession>
<proteinExistence type="inferred from homology"/>